<evidence type="ECO:0000256" key="1">
    <source>
        <dbReference type="ARBA" id="ARBA00007664"/>
    </source>
</evidence>
<dbReference type="FunFam" id="2.40.10.10:FF:000036">
    <property type="entry name" value="Trypsin beta"/>
    <property type="match status" value="1"/>
</dbReference>
<feature type="signal peptide" evidence="7">
    <location>
        <begin position="1"/>
        <end position="25"/>
    </location>
</feature>
<dbReference type="InterPro" id="IPR001254">
    <property type="entry name" value="Trypsin_dom"/>
</dbReference>
<dbReference type="InterPro" id="IPR018114">
    <property type="entry name" value="TRYPSIN_HIS"/>
</dbReference>
<keyword evidence="5" id="KW-1015">Disulfide bond</keyword>
<dbReference type="InterPro" id="IPR033116">
    <property type="entry name" value="TRYPSIN_SER"/>
</dbReference>
<feature type="chain" id="PRO_5003156650" description="Peptidase S1 domain-containing protein" evidence="7">
    <location>
        <begin position="26"/>
        <end position="337"/>
    </location>
</feature>
<dbReference type="PRINTS" id="PR00722">
    <property type="entry name" value="CHYMOTRYPSIN"/>
</dbReference>
<accession>E1ZR69</accession>
<evidence type="ECO:0000313" key="10">
    <source>
        <dbReference type="Proteomes" id="UP000008141"/>
    </source>
</evidence>
<dbReference type="GO" id="GO:0004252">
    <property type="term" value="F:serine-type endopeptidase activity"/>
    <property type="evidence" value="ECO:0007669"/>
    <property type="project" value="InterPro"/>
</dbReference>
<dbReference type="GO" id="GO:0006508">
    <property type="term" value="P:proteolysis"/>
    <property type="evidence" value="ECO:0007669"/>
    <property type="project" value="UniProtKB-KW"/>
</dbReference>
<evidence type="ECO:0000256" key="4">
    <source>
        <dbReference type="ARBA" id="ARBA00022825"/>
    </source>
</evidence>
<dbReference type="eggNOG" id="KOG3627">
    <property type="taxonomic scope" value="Eukaryota"/>
</dbReference>
<dbReference type="STRING" id="554065.E1ZR69"/>
<gene>
    <name evidence="9" type="ORF">CHLNCDRAFT_139912</name>
</gene>
<dbReference type="InterPro" id="IPR043504">
    <property type="entry name" value="Peptidase_S1_PA_chymotrypsin"/>
</dbReference>
<keyword evidence="10" id="KW-1185">Reference proteome</keyword>
<dbReference type="KEGG" id="cvr:CHLNCDRAFT_139912"/>
<evidence type="ECO:0000256" key="6">
    <source>
        <dbReference type="RuleBase" id="RU363034"/>
    </source>
</evidence>
<evidence type="ECO:0000259" key="8">
    <source>
        <dbReference type="PROSITE" id="PS50240"/>
    </source>
</evidence>
<evidence type="ECO:0000256" key="5">
    <source>
        <dbReference type="ARBA" id="ARBA00023157"/>
    </source>
</evidence>
<dbReference type="PANTHER" id="PTHR24276">
    <property type="entry name" value="POLYSERASE-RELATED"/>
    <property type="match status" value="1"/>
</dbReference>
<dbReference type="OrthoDB" id="513101at2759"/>
<dbReference type="PROSITE" id="PS00134">
    <property type="entry name" value="TRYPSIN_HIS"/>
    <property type="match status" value="1"/>
</dbReference>
<keyword evidence="2 6" id="KW-0645">Protease</keyword>
<evidence type="ECO:0000256" key="2">
    <source>
        <dbReference type="ARBA" id="ARBA00022670"/>
    </source>
</evidence>
<dbReference type="AlphaFoldDB" id="E1ZR69"/>
<proteinExistence type="inferred from homology"/>
<reference evidence="9 10" key="1">
    <citation type="journal article" date="2010" name="Plant Cell">
        <title>The Chlorella variabilis NC64A genome reveals adaptation to photosymbiosis, coevolution with viruses, and cryptic sex.</title>
        <authorList>
            <person name="Blanc G."/>
            <person name="Duncan G."/>
            <person name="Agarkova I."/>
            <person name="Borodovsky M."/>
            <person name="Gurnon J."/>
            <person name="Kuo A."/>
            <person name="Lindquist E."/>
            <person name="Lucas S."/>
            <person name="Pangilinan J."/>
            <person name="Polle J."/>
            <person name="Salamov A."/>
            <person name="Terry A."/>
            <person name="Yamada T."/>
            <person name="Dunigan D.D."/>
            <person name="Grigoriev I.V."/>
            <person name="Claverie J.M."/>
            <person name="Van Etten J.L."/>
        </authorList>
    </citation>
    <scope>NUCLEOTIDE SEQUENCE [LARGE SCALE GENOMIC DNA]</scope>
    <source>
        <strain evidence="9 10">NC64A</strain>
    </source>
</reference>
<evidence type="ECO:0000256" key="7">
    <source>
        <dbReference type="SAM" id="SignalP"/>
    </source>
</evidence>
<dbReference type="PROSITE" id="PS50240">
    <property type="entry name" value="TRYPSIN_DOM"/>
    <property type="match status" value="1"/>
</dbReference>
<comment type="similarity">
    <text evidence="1">Belongs to the peptidase S1 family.</text>
</comment>
<feature type="domain" description="Peptidase S1" evidence="8">
    <location>
        <begin position="43"/>
        <end position="275"/>
    </location>
</feature>
<dbReference type="PROSITE" id="PS00135">
    <property type="entry name" value="TRYPSIN_SER"/>
    <property type="match status" value="1"/>
</dbReference>
<dbReference type="SMART" id="SM00020">
    <property type="entry name" value="Tryp_SPc"/>
    <property type="match status" value="1"/>
</dbReference>
<dbReference type="CDD" id="cd00190">
    <property type="entry name" value="Tryp_SPc"/>
    <property type="match status" value="1"/>
</dbReference>
<keyword evidence="4 6" id="KW-0720">Serine protease</keyword>
<keyword evidence="7" id="KW-0732">Signal</keyword>
<dbReference type="InterPro" id="IPR009003">
    <property type="entry name" value="Peptidase_S1_PA"/>
</dbReference>
<dbReference type="Proteomes" id="UP000008141">
    <property type="component" value="Unassembled WGS sequence"/>
</dbReference>
<dbReference type="InterPro" id="IPR001314">
    <property type="entry name" value="Peptidase_S1A"/>
</dbReference>
<dbReference type="SUPFAM" id="SSF50494">
    <property type="entry name" value="Trypsin-like serine proteases"/>
    <property type="match status" value="1"/>
</dbReference>
<keyword evidence="3 6" id="KW-0378">Hydrolase</keyword>
<sequence length="337" mass="35998">MDARHAAPRLLLALLAALTAGAVLAAAAAPAPTQHASTRRSLIVGGVTARANRFPYVVSIRRNARGEAHFCGGTLITPTVVLTAAHCFHSKSGALLDSTWTRPKLRIGAYDTAGGRYEARDAVALLVPDVFNWRTNNFDVALLLLKEPSAQPTVRLARGKRKMDRQRAGAPLYAVGWGKLAYNGALPKRLQEVALDYISLKQCAKFAPKFDWATNSMICAGGNSCSGDSGGPLLQKGRASSRDVQVGIVSWGWSCGNRKPGVYSDVASVRGFIDYGIRKLIKPATPVKKPLAQPGRRPVPQRGLKAVEQWAGAAAEAAAAEAAGGRPELESFWRRVP</sequence>
<evidence type="ECO:0000256" key="3">
    <source>
        <dbReference type="ARBA" id="ARBA00022801"/>
    </source>
</evidence>
<dbReference type="PANTHER" id="PTHR24276:SF98">
    <property type="entry name" value="FI18310P1-RELATED"/>
    <property type="match status" value="1"/>
</dbReference>
<dbReference type="EMBL" id="GL433861">
    <property type="protein sequence ID" value="EFN51680.1"/>
    <property type="molecule type" value="Genomic_DNA"/>
</dbReference>
<protein>
    <recommendedName>
        <fullName evidence="8">Peptidase S1 domain-containing protein</fullName>
    </recommendedName>
</protein>
<dbReference type="RefSeq" id="XP_005843782.1">
    <property type="nucleotide sequence ID" value="XM_005843720.1"/>
</dbReference>
<evidence type="ECO:0000313" key="9">
    <source>
        <dbReference type="EMBL" id="EFN51680.1"/>
    </source>
</evidence>
<dbReference type="GeneID" id="17351155"/>
<dbReference type="OMA" id="VCNSSWR"/>
<name>E1ZR69_CHLVA</name>
<dbReference type="InterPro" id="IPR050430">
    <property type="entry name" value="Peptidase_S1"/>
</dbReference>
<dbReference type="Gene3D" id="2.40.10.10">
    <property type="entry name" value="Trypsin-like serine proteases"/>
    <property type="match status" value="1"/>
</dbReference>
<dbReference type="Pfam" id="PF00089">
    <property type="entry name" value="Trypsin"/>
    <property type="match status" value="1"/>
</dbReference>
<organism evidence="10">
    <name type="scientific">Chlorella variabilis</name>
    <name type="common">Green alga</name>
    <dbReference type="NCBI Taxonomy" id="554065"/>
    <lineage>
        <taxon>Eukaryota</taxon>
        <taxon>Viridiplantae</taxon>
        <taxon>Chlorophyta</taxon>
        <taxon>core chlorophytes</taxon>
        <taxon>Trebouxiophyceae</taxon>
        <taxon>Chlorellales</taxon>
        <taxon>Chlorellaceae</taxon>
        <taxon>Chlorella clade</taxon>
        <taxon>Chlorella</taxon>
    </lineage>
</organism>
<dbReference type="InParanoid" id="E1ZR69"/>